<feature type="transmembrane region" description="Helical" evidence="1">
    <location>
        <begin position="16"/>
        <end position="35"/>
    </location>
</feature>
<dbReference type="GeneID" id="110986454"/>
<dbReference type="KEGG" id="aplc:110986454"/>
<evidence type="ECO:0000259" key="3">
    <source>
        <dbReference type="Pfam" id="PF24536"/>
    </source>
</evidence>
<feature type="domain" description="NXPE C-terminal" evidence="3">
    <location>
        <begin position="866"/>
        <end position="996"/>
    </location>
</feature>
<dbReference type="InterPro" id="IPR057106">
    <property type="entry name" value="NXPE4_C"/>
</dbReference>
<name>A0A8B7ZGA5_ACAPL</name>
<keyword evidence="4" id="KW-1185">Reference proteome</keyword>
<dbReference type="Proteomes" id="UP000694845">
    <property type="component" value="Unplaced"/>
</dbReference>
<dbReference type="Pfam" id="PF03133">
    <property type="entry name" value="TTL"/>
    <property type="match status" value="2"/>
</dbReference>
<protein>
    <submittedName>
        <fullName evidence="5">Cadherin-like and PC-esterase domain-containing protein 1</fullName>
    </submittedName>
</protein>
<evidence type="ECO:0000313" key="5">
    <source>
        <dbReference type="RefSeq" id="XP_022104022.1"/>
    </source>
</evidence>
<dbReference type="InterPro" id="IPR004344">
    <property type="entry name" value="TTL/TTLL_fam"/>
</dbReference>
<dbReference type="InterPro" id="IPR025883">
    <property type="entry name" value="Cadherin-like_domain"/>
</dbReference>
<evidence type="ECO:0000313" key="4">
    <source>
        <dbReference type="Proteomes" id="UP000694845"/>
    </source>
</evidence>
<dbReference type="PANTHER" id="PTHR14776">
    <property type="entry name" value="CADHERIN-LIKE AND PC-ESTERASE DOMAIN-CONTAINING PROTEIN 1"/>
    <property type="match status" value="1"/>
</dbReference>
<organism evidence="4 5">
    <name type="scientific">Acanthaster planci</name>
    <name type="common">Crown-of-thorns starfish</name>
    <dbReference type="NCBI Taxonomy" id="133434"/>
    <lineage>
        <taxon>Eukaryota</taxon>
        <taxon>Metazoa</taxon>
        <taxon>Echinodermata</taxon>
        <taxon>Eleutherozoa</taxon>
        <taxon>Asterozoa</taxon>
        <taxon>Asteroidea</taxon>
        <taxon>Valvatacea</taxon>
        <taxon>Valvatida</taxon>
        <taxon>Acanthasteridae</taxon>
        <taxon>Acanthaster</taxon>
    </lineage>
</organism>
<dbReference type="PANTHER" id="PTHR14776:SF1">
    <property type="entry name" value="CADHERIN-LIKE AND PC-ESTERASE DOMAIN-CONTAINING PROTEIN 1"/>
    <property type="match status" value="1"/>
</dbReference>
<dbReference type="PROSITE" id="PS51221">
    <property type="entry name" value="TTL"/>
    <property type="match status" value="1"/>
</dbReference>
<proteinExistence type="predicted"/>
<reference evidence="5" key="1">
    <citation type="submission" date="2025-08" db="UniProtKB">
        <authorList>
            <consortium name="RefSeq"/>
        </authorList>
    </citation>
    <scope>IDENTIFICATION</scope>
</reference>
<keyword evidence="1" id="KW-1133">Transmembrane helix</keyword>
<dbReference type="OMA" id="HRYTVVI"/>
<dbReference type="Pfam" id="PF24536">
    <property type="entry name" value="NXPE4_C"/>
    <property type="match status" value="1"/>
</dbReference>
<gene>
    <name evidence="5" type="primary">LOC110986454</name>
</gene>
<dbReference type="CTD" id="79974"/>
<dbReference type="Pfam" id="PF12733">
    <property type="entry name" value="Cadherin-like"/>
    <property type="match status" value="1"/>
</dbReference>
<dbReference type="OrthoDB" id="2016263at2759"/>
<dbReference type="RefSeq" id="XP_022104022.1">
    <property type="nucleotide sequence ID" value="XM_022248330.1"/>
</dbReference>
<sequence>MRVLRYKLSRLCRSRLANALLSALGLASFSLYLIYQSDSMMLIKSATSIGQMDRTFDRTLEAGLVAGESRDSLSVAGPGRLKTERAKLEDGAVKKRKSRKEEVAIEDSPIYKHLEQLESMLLKQAKTLKSRSVEVRGQPEVINRDLPLYEKAFTKQGFIVRQPSNYEEAYIVSNNTSAAWDNGQPQAVSSTDWRGWTVLLCLAFTDGDSKDCLDRSSFTKLRSSQKVNRIPGIRNILWKKDGFCHTMNQARRIPALKKTYLSPACWVMPSQFDQFLGVADASGDEVWWVFKSTSPGGNIQVLQPTKEKDYARVKEFRFKKAVAQQYFPNPLLIFGMPVNIRAYVLVTSINPLRAFIHSEGLVHFRHDYPRGFKKIPNRTWYLAQFKHYLKYNFGYDAAERAFQNLAAVIVQTLLVAESSLVAHFGRFSAHPWDEHYRCKNCFQLLGFDVIFNSTLHAMVVEVNGQPHLQANSDTTNWASKTIKQNTVDDAISILVSETMVAKDVALALEHLNLNVGILGVNCRSNNQMCLTQEDLEYLLATRRETVNRGSYQQLYPSYTSLKYNSLLRDIQHVLVSQLQLDDIPPYNHQGALLTSPTHRHGTAELQHVLANLEQYYWSMDRGQQQVMAGAVWRETQQNLGNVTSPHWDTGRSDVLIGSAFEIDPMYRDPRYHRPRCSDDPSAVPELLDLRTDPMIILTPTFDPKITEYQAVVPHEMALIKVWGYAKSCDCEARLEDRHGVSRPSNYTLGVGENRISMLVVDITHSQPWVVSTYTVFMHRRSVTDGEADFDHTERHQVCSLVQECTLQFLQGSSCGLSLVPDLSWEDYVKSKPHLPLCSSGDIQGEWLVPCSHCVDKRSCYWRESVWQPKGCRYPAIEQDKLQKCLAGKKLLFIGDSTNRGIMYYLMEKLNGTLTEWDKTHDIKVYTNLNGNRTTVSFAYYPQFWLPASERPVFDKALYQLIQHSRPLENSENTVLVVGGVHWLATHHLKVLQKALRREGLSSIRKIMKSLGAGFHQPVDGMHCLSLQEQRKMFYHNRGILDYAKDLQFDVVDTFNMTMARYREFLLGKCACHFHRVNEVIPDTSATSNPIQTLWNFLQPSSEGINRGKTKREDRHQRAHYHVTGEINAVYAEILISRICSA</sequence>
<keyword evidence="1" id="KW-0812">Transmembrane</keyword>
<evidence type="ECO:0000259" key="2">
    <source>
        <dbReference type="Pfam" id="PF12733"/>
    </source>
</evidence>
<keyword evidence="1" id="KW-0472">Membrane</keyword>
<dbReference type="Gene3D" id="3.30.470.20">
    <property type="entry name" value="ATP-grasp fold, B domain"/>
    <property type="match status" value="1"/>
</dbReference>
<feature type="domain" description="Cadherin-like beta-sandwich-like" evidence="2">
    <location>
        <begin position="698"/>
        <end position="780"/>
    </location>
</feature>
<accession>A0A8B7ZGA5</accession>
<dbReference type="AlphaFoldDB" id="A0A8B7ZGA5"/>
<evidence type="ECO:0000256" key="1">
    <source>
        <dbReference type="SAM" id="Phobius"/>
    </source>
</evidence>